<dbReference type="InterPro" id="IPR010730">
    <property type="entry name" value="HET"/>
</dbReference>
<protein>
    <recommendedName>
        <fullName evidence="1">Heterokaryon incompatibility domain-containing protein</fullName>
    </recommendedName>
</protein>
<reference evidence="2 3" key="1">
    <citation type="submission" date="2023-01" db="EMBL/GenBank/DDBJ databases">
        <title>Analysis of 21 Apiospora genomes using comparative genomics revels a genus with tremendous synthesis potential of carbohydrate active enzymes and secondary metabolites.</title>
        <authorList>
            <person name="Sorensen T."/>
        </authorList>
    </citation>
    <scope>NUCLEOTIDE SEQUENCE [LARGE SCALE GENOMIC DNA]</scope>
    <source>
        <strain evidence="2 3">CBS 33761</strain>
    </source>
</reference>
<keyword evidence="3" id="KW-1185">Reference proteome</keyword>
<gene>
    <name evidence="2" type="ORF">PG993_004091</name>
</gene>
<dbReference type="InterPro" id="IPR052895">
    <property type="entry name" value="HetReg/Transcr_Mod"/>
</dbReference>
<dbReference type="EMBL" id="JAQQWK010000003">
    <property type="protein sequence ID" value="KAK8044067.1"/>
    <property type="molecule type" value="Genomic_DNA"/>
</dbReference>
<evidence type="ECO:0000259" key="1">
    <source>
        <dbReference type="Pfam" id="PF06985"/>
    </source>
</evidence>
<name>A0ABR1TBT7_9PEZI</name>
<proteinExistence type="predicted"/>
<dbReference type="Gene3D" id="1.25.40.20">
    <property type="entry name" value="Ankyrin repeat-containing domain"/>
    <property type="match status" value="2"/>
</dbReference>
<accession>A0ABR1TBT7</accession>
<dbReference type="SMART" id="SM00248">
    <property type="entry name" value="ANK"/>
    <property type="match status" value="6"/>
</dbReference>
<dbReference type="Pfam" id="PF12796">
    <property type="entry name" value="Ank_2"/>
    <property type="match status" value="2"/>
</dbReference>
<dbReference type="InterPro" id="IPR036770">
    <property type="entry name" value="Ankyrin_rpt-contain_sf"/>
</dbReference>
<evidence type="ECO:0000313" key="3">
    <source>
        <dbReference type="Proteomes" id="UP001444661"/>
    </source>
</evidence>
<dbReference type="PANTHER" id="PTHR24148:SF78">
    <property type="entry name" value="HETEROKARYON INCOMPATIBILITY DOMAIN-CONTAINING PROTEIN"/>
    <property type="match status" value="1"/>
</dbReference>
<dbReference type="Proteomes" id="UP001444661">
    <property type="component" value="Unassembled WGS sequence"/>
</dbReference>
<feature type="domain" description="Heterokaryon incompatibility" evidence="1">
    <location>
        <begin position="49"/>
        <end position="216"/>
    </location>
</feature>
<dbReference type="InterPro" id="IPR002110">
    <property type="entry name" value="Ankyrin_rpt"/>
</dbReference>
<dbReference type="PANTHER" id="PTHR24148">
    <property type="entry name" value="ANKYRIN REPEAT DOMAIN-CONTAINING PROTEIN 39 HOMOLOG-RELATED"/>
    <property type="match status" value="1"/>
</dbReference>
<sequence length="700" mass="78920">MAHLYTYKPIDLSRDAIRLLRLFPPDGDFIEIHCEIFEAFVSDEERLPYEALSYTWGDGVTKTSPTITLSGQKVSVTHNLLDALYHIRQSDRDRILWVDALCINQQDHREKGHQVGQMKSTYEKAEMVLVWLGRSSLEIDELMTDIGKYKDWMNDIAGELRNFNWLSKPLEEVKQMLPTNTLTSCDGTSSLYRQRKATFVRLARRRWFSRLWIVQEVTMAKTATVMCGRRVVASRIFSLIPSLLGIQLRPHAHATLQMMPGWLRRQSPVSQDRRLGTLLRMFQYHRSSDPHDRVYALLGLASDALRFPIDYGIPLPQLALNLAVFLATGSLDHNLTYKRTNVSFQQVLLGLSDPEDFSVFIFGRALRRQEEEFLLLLVEPAQRPQLYRLLHLVSSYPGIDNVTTRLMAHPDLGLEAPNADSNEYKSFVINVDNVQAMAESGPRGYPVQQAEDNTSHANHPGQIEQWLLRMLPLVIQYGDIDVAKALLERARYPYLRHKKQALSSILHSAFMNEDRGFGLVSHAAAELLILHGAEAELPKDGTGPSPLWTAAKAGRLDLVQLCSNHGGNQERTHQGLTPIEAAARGGFYGIVDFLLGLEAQSGTDCSGHQRPLLALASISGQWELFNLLLAKGANTNLKYLNTSPLIAMIDRGQPEGLKLLLEHGVNIEELYEGKTPLYHAVKVGSPSCVRMLLCKERTLM</sequence>
<comment type="caution">
    <text evidence="2">The sequence shown here is derived from an EMBL/GenBank/DDBJ whole genome shotgun (WGS) entry which is preliminary data.</text>
</comment>
<evidence type="ECO:0000313" key="2">
    <source>
        <dbReference type="EMBL" id="KAK8044067.1"/>
    </source>
</evidence>
<organism evidence="2 3">
    <name type="scientific">Apiospora rasikravindrae</name>
    <dbReference type="NCBI Taxonomy" id="990691"/>
    <lineage>
        <taxon>Eukaryota</taxon>
        <taxon>Fungi</taxon>
        <taxon>Dikarya</taxon>
        <taxon>Ascomycota</taxon>
        <taxon>Pezizomycotina</taxon>
        <taxon>Sordariomycetes</taxon>
        <taxon>Xylariomycetidae</taxon>
        <taxon>Amphisphaeriales</taxon>
        <taxon>Apiosporaceae</taxon>
        <taxon>Apiospora</taxon>
    </lineage>
</organism>
<dbReference type="Pfam" id="PF06985">
    <property type="entry name" value="HET"/>
    <property type="match status" value="1"/>
</dbReference>
<dbReference type="SUPFAM" id="SSF48403">
    <property type="entry name" value="Ankyrin repeat"/>
    <property type="match status" value="1"/>
</dbReference>